<gene>
    <name evidence="5" type="ORF">H4696_003267</name>
</gene>
<dbReference type="SUPFAM" id="SSF46689">
    <property type="entry name" value="Homeodomain-like"/>
    <property type="match status" value="1"/>
</dbReference>
<dbReference type="SMART" id="SM00342">
    <property type="entry name" value="HTH_ARAC"/>
    <property type="match status" value="1"/>
</dbReference>
<keyword evidence="6" id="KW-1185">Reference proteome</keyword>
<evidence type="ECO:0000256" key="1">
    <source>
        <dbReference type="ARBA" id="ARBA00023015"/>
    </source>
</evidence>
<dbReference type="InterPro" id="IPR009057">
    <property type="entry name" value="Homeodomain-like_sf"/>
</dbReference>
<evidence type="ECO:0000313" key="6">
    <source>
        <dbReference type="Proteomes" id="UP000631670"/>
    </source>
</evidence>
<keyword evidence="1" id="KW-0805">Transcription regulation</keyword>
<keyword evidence="3" id="KW-0804">Transcription</keyword>
<organism evidence="5 6">
    <name type="scientific">Amycolatopsis lexingtonensis</name>
    <dbReference type="NCBI Taxonomy" id="218822"/>
    <lineage>
        <taxon>Bacteria</taxon>
        <taxon>Bacillati</taxon>
        <taxon>Actinomycetota</taxon>
        <taxon>Actinomycetes</taxon>
        <taxon>Pseudonocardiales</taxon>
        <taxon>Pseudonocardiaceae</taxon>
        <taxon>Amycolatopsis</taxon>
    </lineage>
</organism>
<evidence type="ECO:0000256" key="3">
    <source>
        <dbReference type="ARBA" id="ARBA00023163"/>
    </source>
</evidence>
<dbReference type="Gene3D" id="1.10.10.60">
    <property type="entry name" value="Homeodomain-like"/>
    <property type="match status" value="1"/>
</dbReference>
<dbReference type="InterPro" id="IPR035418">
    <property type="entry name" value="AraC-bd_2"/>
</dbReference>
<dbReference type="InterPro" id="IPR018060">
    <property type="entry name" value="HTH_AraC"/>
</dbReference>
<protein>
    <submittedName>
        <fullName evidence="5">AraC-like DNA-binding protein</fullName>
    </submittedName>
</protein>
<keyword evidence="2" id="KW-0238">DNA-binding</keyword>
<dbReference type="PROSITE" id="PS01124">
    <property type="entry name" value="HTH_ARAC_FAMILY_2"/>
    <property type="match status" value="1"/>
</dbReference>
<dbReference type="PANTHER" id="PTHR46796">
    <property type="entry name" value="HTH-TYPE TRANSCRIPTIONAL ACTIVATOR RHAS-RELATED"/>
    <property type="match status" value="1"/>
</dbReference>
<evidence type="ECO:0000313" key="5">
    <source>
        <dbReference type="EMBL" id="MBE1496167.1"/>
    </source>
</evidence>
<dbReference type="PANTHER" id="PTHR46796:SF6">
    <property type="entry name" value="ARAC SUBFAMILY"/>
    <property type="match status" value="1"/>
</dbReference>
<evidence type="ECO:0000259" key="4">
    <source>
        <dbReference type="PROSITE" id="PS01124"/>
    </source>
</evidence>
<dbReference type="InterPro" id="IPR020449">
    <property type="entry name" value="Tscrpt_reg_AraC-type_HTH"/>
</dbReference>
<comment type="caution">
    <text evidence="5">The sequence shown here is derived from an EMBL/GenBank/DDBJ whole genome shotgun (WGS) entry which is preliminary data.</text>
</comment>
<reference evidence="5 6" key="1">
    <citation type="submission" date="2020-10" db="EMBL/GenBank/DDBJ databases">
        <title>Sequencing the genomes of 1000 actinobacteria strains.</title>
        <authorList>
            <person name="Klenk H.-P."/>
        </authorList>
    </citation>
    <scope>NUCLEOTIDE SEQUENCE [LARGE SCALE GENOMIC DNA]</scope>
    <source>
        <strain evidence="5 6">DSM 44653</strain>
    </source>
</reference>
<evidence type="ECO:0000256" key="2">
    <source>
        <dbReference type="ARBA" id="ARBA00023125"/>
    </source>
</evidence>
<dbReference type="EMBL" id="JADBEG010000001">
    <property type="protein sequence ID" value="MBE1496167.1"/>
    <property type="molecule type" value="Genomic_DNA"/>
</dbReference>
<dbReference type="Pfam" id="PF14525">
    <property type="entry name" value="AraC_binding_2"/>
    <property type="match status" value="1"/>
</dbReference>
<sequence>MSGWVQIDAADRAPAERGDFWRSTVCDQFVPLAVEPAGEVLRGRVAGRGVAETRLRRIRATRHTFERRARDIRVDDPGVLHLLFQDHGQATMEQDGRTATLNTGDLLLYDSSRPFRFRTAEEFGFTICLLPKRLLPLPEKLQKEQTARVFSSRAGVGAAAAALLTSMSRQVAEANPSQQPALQQALVSMYVALMSEDGVGGNPPLVNLSMAKSFIVRNLGDPDLCPADVAAACNLSLGYLHRIFAGDGTTIAGYLREKRLQGVYSELSSTAVEEPVSQTARRWGITDPAHFSRMFKKRFGLTPGELRRTTHRSAAPSG</sequence>
<dbReference type="RefSeq" id="WP_086861304.1">
    <property type="nucleotide sequence ID" value="NZ_JADBEG010000001.1"/>
</dbReference>
<dbReference type="PRINTS" id="PR00032">
    <property type="entry name" value="HTHARAC"/>
</dbReference>
<dbReference type="Proteomes" id="UP000631670">
    <property type="component" value="Unassembled WGS sequence"/>
</dbReference>
<proteinExistence type="predicted"/>
<feature type="domain" description="HTH araC/xylS-type" evidence="4">
    <location>
        <begin position="209"/>
        <end position="309"/>
    </location>
</feature>
<dbReference type="Pfam" id="PF12833">
    <property type="entry name" value="HTH_18"/>
    <property type="match status" value="1"/>
</dbReference>
<name>A0ABR9HZ08_9PSEU</name>
<accession>A0ABR9HZ08</accession>
<dbReference type="InterPro" id="IPR050204">
    <property type="entry name" value="AraC_XylS_family_regulators"/>
</dbReference>